<dbReference type="GO" id="GO:0016787">
    <property type="term" value="F:hydrolase activity"/>
    <property type="evidence" value="ECO:0007669"/>
    <property type="project" value="UniProtKB-UniRule"/>
</dbReference>
<dbReference type="SUPFAM" id="SSF52151">
    <property type="entry name" value="FabD/lysophospholipase-like"/>
    <property type="match status" value="1"/>
</dbReference>
<dbReference type="OrthoDB" id="9770965at2"/>
<dbReference type="Proteomes" id="UP000242592">
    <property type="component" value="Unassembled WGS sequence"/>
</dbReference>
<dbReference type="PANTHER" id="PTHR14226">
    <property type="entry name" value="NEUROPATHY TARGET ESTERASE/SWISS CHEESE D.MELANOGASTER"/>
    <property type="match status" value="1"/>
</dbReference>
<dbReference type="RefSeq" id="WP_073071261.1">
    <property type="nucleotide sequence ID" value="NZ_FQXN01000001.1"/>
</dbReference>
<accession>A0A1M5QZI5</accession>
<dbReference type="Pfam" id="PF01734">
    <property type="entry name" value="Patatin"/>
    <property type="match status" value="1"/>
</dbReference>
<dbReference type="AlphaFoldDB" id="A0A1M5QZI5"/>
<feature type="short sequence motif" description="DGA/G" evidence="4">
    <location>
        <begin position="164"/>
        <end position="166"/>
    </location>
</feature>
<dbReference type="PROSITE" id="PS51635">
    <property type="entry name" value="PNPLA"/>
    <property type="match status" value="1"/>
</dbReference>
<dbReference type="InterPro" id="IPR016035">
    <property type="entry name" value="Acyl_Trfase/lysoPLipase"/>
</dbReference>
<proteinExistence type="predicted"/>
<gene>
    <name evidence="6" type="ORF">SAMN02745199_0249</name>
</gene>
<evidence type="ECO:0000313" key="6">
    <source>
        <dbReference type="EMBL" id="SHH19502.1"/>
    </source>
</evidence>
<evidence type="ECO:0000256" key="3">
    <source>
        <dbReference type="ARBA" id="ARBA00023098"/>
    </source>
</evidence>
<keyword evidence="3 4" id="KW-0443">Lipid metabolism</keyword>
<evidence type="ECO:0000256" key="2">
    <source>
        <dbReference type="ARBA" id="ARBA00022963"/>
    </source>
</evidence>
<evidence type="ECO:0000256" key="1">
    <source>
        <dbReference type="ARBA" id="ARBA00022801"/>
    </source>
</evidence>
<organism evidence="6 7">
    <name type="scientific">Thermosipho atlanticus DSM 15807</name>
    <dbReference type="NCBI Taxonomy" id="1123380"/>
    <lineage>
        <taxon>Bacteria</taxon>
        <taxon>Thermotogati</taxon>
        <taxon>Thermotogota</taxon>
        <taxon>Thermotogae</taxon>
        <taxon>Thermotogales</taxon>
        <taxon>Fervidobacteriaceae</taxon>
        <taxon>Thermosipho</taxon>
    </lineage>
</organism>
<feature type="active site" description="Proton acceptor" evidence="4">
    <location>
        <position position="164"/>
    </location>
</feature>
<evidence type="ECO:0000256" key="4">
    <source>
        <dbReference type="PROSITE-ProRule" id="PRU01161"/>
    </source>
</evidence>
<dbReference type="Gene3D" id="3.40.1090.10">
    <property type="entry name" value="Cytosolic phospholipase A2 catalytic domain"/>
    <property type="match status" value="1"/>
</dbReference>
<dbReference type="STRING" id="1123380.SAMN02745199_0249"/>
<keyword evidence="2 4" id="KW-0442">Lipid degradation</keyword>
<dbReference type="PANTHER" id="PTHR14226:SF29">
    <property type="entry name" value="NEUROPATHY TARGET ESTERASE SWS"/>
    <property type="match status" value="1"/>
</dbReference>
<protein>
    <submittedName>
        <fullName evidence="6">NTE family protein</fullName>
    </submittedName>
</protein>
<dbReference type="GO" id="GO:0016042">
    <property type="term" value="P:lipid catabolic process"/>
    <property type="evidence" value="ECO:0007669"/>
    <property type="project" value="UniProtKB-UniRule"/>
</dbReference>
<feature type="domain" description="PNPLA" evidence="5">
    <location>
        <begin position="5"/>
        <end position="177"/>
    </location>
</feature>
<sequence>MKIGLALAAGGVKGISHIATLKLLEEYNVKPEIITGSSAGSIIAGLYGLYGNSEKVYEKFSSAIDKFLPLFKKYYNKLNKSSGTWGILQRSLIPIEEYYPFFRYLFGRKKFSDCKIQIGVVTFDNENANSLLITEGYLVDAIMASSSVPGVFSPLWLAGVQNTDGGVLSPVPVSEAIKMGADFVIASTFSRTPIDYPKDQLELMFYIDTWKEIEIEYIDLDNANVVIYYRIPYEWFEFPKYEQIYQSALSYAYERREDFDPRNWR</sequence>
<keyword evidence="7" id="KW-1185">Reference proteome</keyword>
<evidence type="ECO:0000259" key="5">
    <source>
        <dbReference type="PROSITE" id="PS51635"/>
    </source>
</evidence>
<feature type="short sequence motif" description="GXSXG" evidence="4">
    <location>
        <begin position="36"/>
        <end position="40"/>
    </location>
</feature>
<dbReference type="InterPro" id="IPR002641">
    <property type="entry name" value="PNPLA_dom"/>
</dbReference>
<dbReference type="EMBL" id="FQXN01000001">
    <property type="protein sequence ID" value="SHH19502.1"/>
    <property type="molecule type" value="Genomic_DNA"/>
</dbReference>
<comment type="caution">
    <text evidence="4">Lacks conserved residue(s) required for the propagation of feature annotation.</text>
</comment>
<reference evidence="7" key="1">
    <citation type="submission" date="2016-11" db="EMBL/GenBank/DDBJ databases">
        <authorList>
            <person name="Varghese N."/>
            <person name="Submissions S."/>
        </authorList>
    </citation>
    <scope>NUCLEOTIDE SEQUENCE [LARGE SCALE GENOMIC DNA]</scope>
    <source>
        <strain evidence="7">DSM 15807</strain>
    </source>
</reference>
<name>A0A1M5QZI5_9BACT</name>
<feature type="active site" description="Nucleophile" evidence="4">
    <location>
        <position position="38"/>
    </location>
</feature>
<dbReference type="InterPro" id="IPR050301">
    <property type="entry name" value="NTE"/>
</dbReference>
<keyword evidence="1 4" id="KW-0378">Hydrolase</keyword>
<evidence type="ECO:0000313" key="7">
    <source>
        <dbReference type="Proteomes" id="UP000242592"/>
    </source>
</evidence>